<gene>
    <name evidence="2" type="ORF">JOD17_003400</name>
</gene>
<evidence type="ECO:0000313" key="3">
    <source>
        <dbReference type="Proteomes" id="UP000741863"/>
    </source>
</evidence>
<keyword evidence="1" id="KW-0175">Coiled coil</keyword>
<dbReference type="EMBL" id="JAFBEC010000011">
    <property type="protein sequence ID" value="MBM7634298.1"/>
    <property type="molecule type" value="Genomic_DNA"/>
</dbReference>
<reference evidence="2 3" key="1">
    <citation type="submission" date="2021-01" db="EMBL/GenBank/DDBJ databases">
        <title>Genomic Encyclopedia of Type Strains, Phase IV (KMG-IV): sequencing the most valuable type-strain genomes for metagenomic binning, comparative biology and taxonomic classification.</title>
        <authorList>
            <person name="Goeker M."/>
        </authorList>
    </citation>
    <scope>NUCLEOTIDE SEQUENCE [LARGE SCALE GENOMIC DNA]</scope>
    <source>
        <strain evidence="2 3">DSM 25540</strain>
    </source>
</reference>
<accession>A0ABS2PFV2</accession>
<proteinExistence type="predicted"/>
<dbReference type="RefSeq" id="WP_204699044.1">
    <property type="nucleotide sequence ID" value="NZ_JAFBEC010000011.1"/>
</dbReference>
<comment type="caution">
    <text evidence="2">The sequence shown here is derived from an EMBL/GenBank/DDBJ whole genome shotgun (WGS) entry which is preliminary data.</text>
</comment>
<organism evidence="2 3">
    <name type="scientific">Geomicrobium sediminis</name>
    <dbReference type="NCBI Taxonomy" id="1347788"/>
    <lineage>
        <taxon>Bacteria</taxon>
        <taxon>Bacillati</taxon>
        <taxon>Bacillota</taxon>
        <taxon>Bacilli</taxon>
        <taxon>Bacillales</taxon>
        <taxon>Geomicrobium</taxon>
    </lineage>
</organism>
<keyword evidence="3" id="KW-1185">Reference proteome</keyword>
<protein>
    <recommendedName>
        <fullName evidence="4">SurA N-terminal domain-containing protein</fullName>
    </recommendedName>
</protein>
<dbReference type="Proteomes" id="UP000741863">
    <property type="component" value="Unassembled WGS sequence"/>
</dbReference>
<feature type="coiled-coil region" evidence="1">
    <location>
        <begin position="189"/>
        <end position="223"/>
    </location>
</feature>
<sequence>MRKTLVAFSIIGLIVFGSATTYIASGEENNFNLKIGQSVQENLFSDNNARITSSDEGSVFELDEFNQDMHHYLVDVVSYRNKEDQSKEAINDMAFNMQLEAIALRDKAKKLDVLPSDEEIDDLVKGKRAMMEGGVNADGNEVNNHEEAYEELKEVIEGMGLTEDQYWNEYVPEAIMITYTSEKVKNELVNTELNKEQSVNRNIEELENRHEEWNSTKDEIVQNYINENKQEVDEARENI</sequence>
<name>A0ABS2PFV2_9BACL</name>
<evidence type="ECO:0000313" key="2">
    <source>
        <dbReference type="EMBL" id="MBM7634298.1"/>
    </source>
</evidence>
<evidence type="ECO:0000256" key="1">
    <source>
        <dbReference type="SAM" id="Coils"/>
    </source>
</evidence>
<evidence type="ECO:0008006" key="4">
    <source>
        <dbReference type="Google" id="ProtNLM"/>
    </source>
</evidence>